<dbReference type="EMBL" id="JACHJG010000018">
    <property type="protein sequence ID" value="MBB4890279.1"/>
    <property type="molecule type" value="Genomic_DNA"/>
</dbReference>
<sequence length="505" mass="51262">MPSESSRTRRPGPVMTALVVLLGFLTLPMSMSGTTVAIPRIGDDLHASGAALQWVVTGYFLTASSFMLVSGSLADLFGRRRIFATGAAVYTAGALGSAVASDIALLDVARTLSGVGAAGVMAGGGALLASTFQGAARTRAFAAMGTVAGVGLAIGPTLSGWLVGGLGWRVTFGLFAGIGLVMLAGAAFVTESRADRRPKVDRPGVATFISGLALLMFGITQGAQAGWGSWRVLGPVAAGLALLVVFVGVERRSDHPVLDLTLLRDRRFMGWCLAALTVPVGSSGVLVFLPTYLQGVNGVSARDAGLTMLMLTAPVLFLPAIGGRLVNRGIPARHLAGVALLLLACGNAWLTVLHPGIAPLALLGPLLCLGVGNGLVLGIIDAQAMSLVEPARVGMATGFLNTVKGGGNALVLAVIGAVLTSLVQARTGSAELAGRIAAGDLSGPGRELHTAQFTDAWHLVLWSAAALCALSALTVHTLLVRPARPGSVPGAEGVSRTGRILSAKI</sequence>
<feature type="transmembrane region" description="Helical" evidence="6">
    <location>
        <begin position="270"/>
        <end position="292"/>
    </location>
</feature>
<feature type="transmembrane region" description="Helical" evidence="6">
    <location>
        <begin position="304"/>
        <end position="323"/>
    </location>
</feature>
<feature type="transmembrane region" description="Helical" evidence="6">
    <location>
        <begin position="170"/>
        <end position="190"/>
    </location>
</feature>
<dbReference type="GO" id="GO:0022857">
    <property type="term" value="F:transmembrane transporter activity"/>
    <property type="evidence" value="ECO:0007669"/>
    <property type="project" value="InterPro"/>
</dbReference>
<keyword evidence="2 6" id="KW-0812">Transmembrane</keyword>
<keyword evidence="5" id="KW-0046">Antibiotic resistance</keyword>
<dbReference type="PROSITE" id="PS50850">
    <property type="entry name" value="MFS"/>
    <property type="match status" value="1"/>
</dbReference>
<evidence type="ECO:0000256" key="1">
    <source>
        <dbReference type="ARBA" id="ARBA00004651"/>
    </source>
</evidence>
<feature type="transmembrane region" description="Helical" evidence="6">
    <location>
        <begin position="360"/>
        <end position="384"/>
    </location>
</feature>
<evidence type="ECO:0000259" key="7">
    <source>
        <dbReference type="PROSITE" id="PS50850"/>
    </source>
</evidence>
<dbReference type="Proteomes" id="UP000556436">
    <property type="component" value="Unassembled WGS sequence"/>
</dbReference>
<feature type="transmembrane region" description="Helical" evidence="6">
    <location>
        <begin position="141"/>
        <end position="164"/>
    </location>
</feature>
<dbReference type="Gene3D" id="1.20.1250.20">
    <property type="entry name" value="MFS general substrate transporter like domains"/>
    <property type="match status" value="1"/>
</dbReference>
<dbReference type="Gene3D" id="1.20.1720.10">
    <property type="entry name" value="Multidrug resistance protein D"/>
    <property type="match status" value="1"/>
</dbReference>
<evidence type="ECO:0000256" key="2">
    <source>
        <dbReference type="ARBA" id="ARBA00022692"/>
    </source>
</evidence>
<evidence type="ECO:0000313" key="9">
    <source>
        <dbReference type="Proteomes" id="UP000556436"/>
    </source>
</evidence>
<evidence type="ECO:0000256" key="6">
    <source>
        <dbReference type="SAM" id="Phobius"/>
    </source>
</evidence>
<feature type="transmembrane region" description="Helical" evidence="6">
    <location>
        <begin position="335"/>
        <end position="354"/>
    </location>
</feature>
<dbReference type="GO" id="GO:0005886">
    <property type="term" value="C:plasma membrane"/>
    <property type="evidence" value="ECO:0007669"/>
    <property type="project" value="UniProtKB-SubCell"/>
</dbReference>
<dbReference type="InterPro" id="IPR020846">
    <property type="entry name" value="MFS_dom"/>
</dbReference>
<dbReference type="SUPFAM" id="SSF103473">
    <property type="entry name" value="MFS general substrate transporter"/>
    <property type="match status" value="1"/>
</dbReference>
<dbReference type="Pfam" id="PF07690">
    <property type="entry name" value="MFS_1"/>
    <property type="match status" value="1"/>
</dbReference>
<keyword evidence="4 6" id="KW-0472">Membrane</keyword>
<evidence type="ECO:0000256" key="4">
    <source>
        <dbReference type="ARBA" id="ARBA00023136"/>
    </source>
</evidence>
<keyword evidence="9" id="KW-1185">Reference proteome</keyword>
<evidence type="ECO:0000313" key="8">
    <source>
        <dbReference type="EMBL" id="MBB4890279.1"/>
    </source>
</evidence>
<feature type="domain" description="Major facilitator superfamily (MFS) profile" evidence="7">
    <location>
        <begin position="16"/>
        <end position="483"/>
    </location>
</feature>
<feature type="transmembrane region" description="Helical" evidence="6">
    <location>
        <begin position="47"/>
        <end position="70"/>
    </location>
</feature>
<gene>
    <name evidence="8" type="ORF">FHS38_006359</name>
</gene>
<comment type="caution">
    <text evidence="8">The sequence shown here is derived from an EMBL/GenBank/DDBJ whole genome shotgun (WGS) entry which is preliminary data.</text>
</comment>
<feature type="transmembrane region" description="Helical" evidence="6">
    <location>
        <begin position="232"/>
        <end position="249"/>
    </location>
</feature>
<comment type="subcellular location">
    <subcellularLocation>
        <location evidence="1">Cell membrane</location>
        <topology evidence="1">Multi-pass membrane protein</topology>
    </subcellularLocation>
</comment>
<protein>
    <submittedName>
        <fullName evidence="8">MFS family permease</fullName>
    </submittedName>
</protein>
<feature type="transmembrane region" description="Helical" evidence="6">
    <location>
        <begin position="111"/>
        <end position="129"/>
    </location>
</feature>
<dbReference type="AlphaFoldDB" id="A0A7W7LHS2"/>
<proteinExistence type="predicted"/>
<dbReference type="CDD" id="cd17321">
    <property type="entry name" value="MFS_MMR_MDR_like"/>
    <property type="match status" value="1"/>
</dbReference>
<dbReference type="GO" id="GO:0046677">
    <property type="term" value="P:response to antibiotic"/>
    <property type="evidence" value="ECO:0007669"/>
    <property type="project" value="UniProtKB-KW"/>
</dbReference>
<dbReference type="InterPro" id="IPR011701">
    <property type="entry name" value="MFS"/>
</dbReference>
<feature type="transmembrane region" description="Helical" evidence="6">
    <location>
        <begin position="405"/>
        <end position="425"/>
    </location>
</feature>
<feature type="transmembrane region" description="Helical" evidence="6">
    <location>
        <begin position="202"/>
        <end position="220"/>
    </location>
</feature>
<dbReference type="RefSeq" id="WP_184739375.1">
    <property type="nucleotide sequence ID" value="NZ_BMRW01000016.1"/>
</dbReference>
<organism evidence="8 9">
    <name type="scientific">Streptomyces netropsis</name>
    <name type="common">Streptoverticillium netropsis</name>
    <dbReference type="NCBI Taxonomy" id="55404"/>
    <lineage>
        <taxon>Bacteria</taxon>
        <taxon>Bacillati</taxon>
        <taxon>Actinomycetota</taxon>
        <taxon>Actinomycetes</taxon>
        <taxon>Kitasatosporales</taxon>
        <taxon>Streptomycetaceae</taxon>
        <taxon>Streptomyces</taxon>
    </lineage>
</organism>
<evidence type="ECO:0000256" key="5">
    <source>
        <dbReference type="ARBA" id="ARBA00023251"/>
    </source>
</evidence>
<keyword evidence="3 6" id="KW-1133">Transmembrane helix</keyword>
<name>A0A7W7LHS2_STRNE</name>
<reference evidence="8 9" key="1">
    <citation type="submission" date="2020-08" db="EMBL/GenBank/DDBJ databases">
        <title>Genomic Encyclopedia of Type Strains, Phase III (KMG-III): the genomes of soil and plant-associated and newly described type strains.</title>
        <authorList>
            <person name="Whitman W."/>
        </authorList>
    </citation>
    <scope>NUCLEOTIDE SEQUENCE [LARGE SCALE GENOMIC DNA]</scope>
    <source>
        <strain evidence="8 9">CECT 3265</strain>
    </source>
</reference>
<dbReference type="PANTHER" id="PTHR42718:SF49">
    <property type="entry name" value="EXPORT PROTEIN"/>
    <property type="match status" value="1"/>
</dbReference>
<feature type="transmembrane region" description="Helical" evidence="6">
    <location>
        <begin position="82"/>
        <end position="105"/>
    </location>
</feature>
<evidence type="ECO:0000256" key="3">
    <source>
        <dbReference type="ARBA" id="ARBA00022989"/>
    </source>
</evidence>
<dbReference type="InterPro" id="IPR036259">
    <property type="entry name" value="MFS_trans_sf"/>
</dbReference>
<dbReference type="PANTHER" id="PTHR42718">
    <property type="entry name" value="MAJOR FACILITATOR SUPERFAMILY MULTIDRUG TRANSPORTER MFSC"/>
    <property type="match status" value="1"/>
</dbReference>
<feature type="transmembrane region" description="Helical" evidence="6">
    <location>
        <begin position="456"/>
        <end position="479"/>
    </location>
</feature>
<accession>A0A7W7LHS2</accession>